<dbReference type="InterPro" id="IPR050814">
    <property type="entry name" value="Myo-inositol_Transporter"/>
</dbReference>
<dbReference type="PANTHER" id="PTHR48020:SF49">
    <property type="entry name" value="SUGAR TRANSPORTER"/>
    <property type="match status" value="1"/>
</dbReference>
<keyword evidence="2" id="KW-0813">Transport</keyword>
<evidence type="ECO:0000256" key="6">
    <source>
        <dbReference type="SAM" id="Phobius"/>
    </source>
</evidence>
<dbReference type="EMBL" id="CAJGYO010000009">
    <property type="protein sequence ID" value="CAD6253018.1"/>
    <property type="molecule type" value="Genomic_DNA"/>
</dbReference>
<dbReference type="OrthoDB" id="6339427at2759"/>
<dbReference type="InterPro" id="IPR036259">
    <property type="entry name" value="MFS_trans_sf"/>
</dbReference>
<dbReference type="AlphaFoldDB" id="A0A811Q8H8"/>
<evidence type="ECO:0000256" key="1">
    <source>
        <dbReference type="ARBA" id="ARBA00004370"/>
    </source>
</evidence>
<evidence type="ECO:0000313" key="7">
    <source>
        <dbReference type="EMBL" id="CAD6253018.1"/>
    </source>
</evidence>
<dbReference type="Pfam" id="PF00083">
    <property type="entry name" value="Sugar_tr"/>
    <property type="match status" value="1"/>
</dbReference>
<evidence type="ECO:0000256" key="2">
    <source>
        <dbReference type="ARBA" id="ARBA00022448"/>
    </source>
</evidence>
<dbReference type="PANTHER" id="PTHR48020">
    <property type="entry name" value="PROTON MYO-INOSITOL COTRANSPORTER"/>
    <property type="match status" value="1"/>
</dbReference>
<protein>
    <submittedName>
        <fullName evidence="7">Uncharacterized protein</fullName>
    </submittedName>
</protein>
<accession>A0A811Q8H8</accession>
<dbReference type="Proteomes" id="UP000604825">
    <property type="component" value="Unassembled WGS sequence"/>
</dbReference>
<evidence type="ECO:0000313" key="8">
    <source>
        <dbReference type="Proteomes" id="UP000604825"/>
    </source>
</evidence>
<dbReference type="InterPro" id="IPR005828">
    <property type="entry name" value="MFS_sugar_transport-like"/>
</dbReference>
<keyword evidence="4 6" id="KW-1133">Transmembrane helix</keyword>
<name>A0A811Q8H8_9POAL</name>
<comment type="caution">
    <text evidence="7">The sequence shown here is derived from an EMBL/GenBank/DDBJ whole genome shotgun (WGS) entry which is preliminary data.</text>
</comment>
<reference evidence="7" key="1">
    <citation type="submission" date="2020-10" db="EMBL/GenBank/DDBJ databases">
        <authorList>
            <person name="Han B."/>
            <person name="Lu T."/>
            <person name="Zhao Q."/>
            <person name="Huang X."/>
            <person name="Zhao Y."/>
        </authorList>
    </citation>
    <scope>NUCLEOTIDE SEQUENCE</scope>
</reference>
<dbReference type="GO" id="GO:0022857">
    <property type="term" value="F:transmembrane transporter activity"/>
    <property type="evidence" value="ECO:0007669"/>
    <property type="project" value="InterPro"/>
</dbReference>
<comment type="subcellular location">
    <subcellularLocation>
        <location evidence="1">Membrane</location>
    </subcellularLocation>
</comment>
<proteinExistence type="predicted"/>
<dbReference type="GO" id="GO:0016020">
    <property type="term" value="C:membrane"/>
    <property type="evidence" value="ECO:0007669"/>
    <property type="project" value="UniProtKB-SubCell"/>
</dbReference>
<evidence type="ECO:0000256" key="3">
    <source>
        <dbReference type="ARBA" id="ARBA00022692"/>
    </source>
</evidence>
<organism evidence="7 8">
    <name type="scientific">Miscanthus lutarioriparius</name>
    <dbReference type="NCBI Taxonomy" id="422564"/>
    <lineage>
        <taxon>Eukaryota</taxon>
        <taxon>Viridiplantae</taxon>
        <taxon>Streptophyta</taxon>
        <taxon>Embryophyta</taxon>
        <taxon>Tracheophyta</taxon>
        <taxon>Spermatophyta</taxon>
        <taxon>Magnoliopsida</taxon>
        <taxon>Liliopsida</taxon>
        <taxon>Poales</taxon>
        <taxon>Poaceae</taxon>
        <taxon>PACMAD clade</taxon>
        <taxon>Panicoideae</taxon>
        <taxon>Andropogonodae</taxon>
        <taxon>Andropogoneae</taxon>
        <taxon>Saccharinae</taxon>
        <taxon>Miscanthus</taxon>
    </lineage>
</organism>
<keyword evidence="8" id="KW-1185">Reference proteome</keyword>
<dbReference type="SUPFAM" id="SSF103473">
    <property type="entry name" value="MFS general substrate transporter"/>
    <property type="match status" value="1"/>
</dbReference>
<evidence type="ECO:0000256" key="5">
    <source>
        <dbReference type="ARBA" id="ARBA00023136"/>
    </source>
</evidence>
<evidence type="ECO:0000256" key="4">
    <source>
        <dbReference type="ARBA" id="ARBA00022989"/>
    </source>
</evidence>
<dbReference type="Gene3D" id="1.20.1250.20">
    <property type="entry name" value="MFS general substrate transporter like domains"/>
    <property type="match status" value="1"/>
</dbReference>
<gene>
    <name evidence="7" type="ORF">NCGR_LOCUS36663</name>
</gene>
<keyword evidence="3 6" id="KW-0812">Transmembrane</keyword>
<keyword evidence="5 6" id="KW-0472">Membrane</keyword>
<feature type="transmembrane region" description="Helical" evidence="6">
    <location>
        <begin position="26"/>
        <end position="48"/>
    </location>
</feature>
<sequence>MSLGIVANHVTCSIISMTFISLANSITMAGCFLVYAITAVASVVFVYMRLLETKGRSLEDIDVLFAK</sequence>